<dbReference type="EMBL" id="LN887216">
    <property type="protein sequence ID" value="CUR36506.1"/>
    <property type="molecule type" value="Genomic_DNA"/>
</dbReference>
<accession>A0A0U5EWF2</accession>
<dbReference type="Pfam" id="PF04630">
    <property type="entry name" value="Phage_TTP_1"/>
    <property type="match status" value="1"/>
</dbReference>
<reference evidence="1" key="1">
    <citation type="submission" date="2015-10" db="EMBL/GenBank/DDBJ databases">
        <authorList>
            <person name="Gilbert D.G."/>
        </authorList>
    </citation>
    <scope>NUCLEOTIDE SEQUENCE</scope>
    <source>
        <strain evidence="1">Pg-3b</strain>
    </source>
</reference>
<dbReference type="InterPro" id="IPR006724">
    <property type="entry name" value="Phage_TTP"/>
</dbReference>
<dbReference type="AlphaFoldDB" id="A0A0U5EWF2"/>
<sequence length="210" mass="22679">MLIHGIKKAWVGLKTADGRSLATGDTGLSQSGIYELDHNVLGVASAELKGLDGSKLEKISGNNTVQYSYADPLNPQATISVNNMPMEVLAKLVGMEKQGAGWQMADTKPTGFFIVQAPSMTTNDSVYFAFPSGNFLMGDKKLDTDTDTKKTPVTDQLTFAAIDDPNINDLYRIYSTADPDWKDEDTMFKELFPNYTASTSAPSTPAGPHA</sequence>
<organism evidence="1">
    <name type="scientific">Limosilactobacillus reuteri</name>
    <name type="common">Lactobacillus reuteri</name>
    <dbReference type="NCBI Taxonomy" id="1598"/>
    <lineage>
        <taxon>Bacteria</taxon>
        <taxon>Bacillati</taxon>
        <taxon>Bacillota</taxon>
        <taxon>Bacilli</taxon>
        <taxon>Lactobacillales</taxon>
        <taxon>Lactobacillaceae</taxon>
        <taxon>Limosilactobacillus</taxon>
    </lineage>
</organism>
<name>A0A0U5EWF2_LIMRT</name>
<dbReference type="RefSeq" id="WP_339111365.1">
    <property type="nucleotide sequence ID" value="NZ_LN887216.1"/>
</dbReference>
<evidence type="ECO:0000313" key="1">
    <source>
        <dbReference type="EMBL" id="CUR36506.1"/>
    </source>
</evidence>
<protein>
    <submittedName>
        <fullName evidence="1">Major tail protein</fullName>
    </submittedName>
</protein>
<proteinExistence type="predicted"/>
<gene>
    <name evidence="1" type="ORF">LRLP16767_LRPG3B_00298</name>
</gene>